<gene>
    <name evidence="1" type="primary">cas6f</name>
    <name evidence="1" type="ORF">H0484_02765</name>
</gene>
<evidence type="ECO:0000313" key="2">
    <source>
        <dbReference type="Proteomes" id="UP000776983"/>
    </source>
</evidence>
<dbReference type="InterPro" id="IPR013396">
    <property type="entry name" value="CRISPR-assoc_prot_Csy4"/>
</dbReference>
<protein>
    <submittedName>
        <fullName evidence="1">Type I-F CRISPR-associated endoribonuclease Cas6/Csy4</fullName>
    </submittedName>
</protein>
<organism evidence="1 2">
    <name type="scientific">Mesopusillimonas faecipullorum</name>
    <dbReference type="NCBI Taxonomy" id="2755040"/>
    <lineage>
        <taxon>Bacteria</taxon>
        <taxon>Pseudomonadati</taxon>
        <taxon>Pseudomonadota</taxon>
        <taxon>Betaproteobacteria</taxon>
        <taxon>Burkholderiales</taxon>
        <taxon>Alcaligenaceae</taxon>
        <taxon>Mesopusillimonas</taxon>
    </lineage>
</organism>
<dbReference type="RefSeq" id="WP_226952902.1">
    <property type="nucleotide sequence ID" value="NZ_JACDXW010000001.1"/>
</dbReference>
<evidence type="ECO:0000313" key="1">
    <source>
        <dbReference type="EMBL" id="MCB5362678.1"/>
    </source>
</evidence>
<reference evidence="1 2" key="1">
    <citation type="submission" date="2020-07" db="EMBL/GenBank/DDBJ databases">
        <title>Pusillimonas sp. nov., isolated from poultry manure in Taiwan.</title>
        <authorList>
            <person name="Lin S.-Y."/>
            <person name="Tang Y.-S."/>
            <person name="Young C.-C."/>
        </authorList>
    </citation>
    <scope>NUCLEOTIDE SEQUENCE [LARGE SCALE GENOMIC DNA]</scope>
    <source>
        <strain evidence="1 2">CC-YST705</strain>
    </source>
</reference>
<dbReference type="InterPro" id="IPR042564">
    <property type="entry name" value="CRISPR-Cas6/Csy4_sf"/>
</dbReference>
<comment type="caution">
    <text evidence="1">The sequence shown here is derived from an EMBL/GenBank/DDBJ whole genome shotgun (WGS) entry which is preliminary data.</text>
</comment>
<dbReference type="NCBIfam" id="TIGR02563">
    <property type="entry name" value="cas_Csy4"/>
    <property type="match status" value="1"/>
</dbReference>
<dbReference type="Proteomes" id="UP000776983">
    <property type="component" value="Unassembled WGS sequence"/>
</dbReference>
<sequence length="187" mass="21189">MDHHIDLRIRPDPEFSTPVLMNALAAKLHRALVTLGASDVGISFPHHKPQGIGLGHTLRLHGSHTRLHQLMAANWLTGMADHVEATDILIVPHGTLHRTVRRVQAQSSADRIRRRQIKRHNWTEDEARARIPDTVEQRLKLPWLTLRSLSTGQNFRLFVEHLPCQPEAIAGRFNAYGLSTTATVPWF</sequence>
<accession>A0ABS8C9I7</accession>
<dbReference type="CDD" id="cd09739">
    <property type="entry name" value="Cas6_I-F"/>
    <property type="match status" value="1"/>
</dbReference>
<dbReference type="EMBL" id="JACDXW010000001">
    <property type="protein sequence ID" value="MCB5362678.1"/>
    <property type="molecule type" value="Genomic_DNA"/>
</dbReference>
<dbReference type="Pfam" id="PF09618">
    <property type="entry name" value="Cas_Csy4"/>
    <property type="match status" value="1"/>
</dbReference>
<proteinExistence type="predicted"/>
<dbReference type="Gene3D" id="3.30.70.2540">
    <property type="entry name" value="CRISPR-associated endoribonuclease Cas6/Csy4"/>
    <property type="match status" value="1"/>
</dbReference>
<keyword evidence="2" id="KW-1185">Reference proteome</keyword>
<name>A0ABS8C9I7_9BURK</name>